<accession>A0A5C0UI00</accession>
<dbReference type="Proteomes" id="UP000324924">
    <property type="component" value="Chromosome"/>
</dbReference>
<dbReference type="KEGG" id="nabu:FZC36_00945"/>
<feature type="coiled-coil region" evidence="1">
    <location>
        <begin position="30"/>
        <end position="57"/>
    </location>
</feature>
<keyword evidence="1" id="KW-0175">Coiled coil</keyword>
<dbReference type="EMBL" id="CP043314">
    <property type="protein sequence ID" value="QEK39002.1"/>
    <property type="molecule type" value="Genomic_DNA"/>
</dbReference>
<name>A0A5C0UI00_9PROT</name>
<keyword evidence="3" id="KW-1185">Reference proteome</keyword>
<evidence type="ECO:0000256" key="1">
    <source>
        <dbReference type="SAM" id="Coils"/>
    </source>
</evidence>
<dbReference type="AlphaFoldDB" id="A0A5C0UI00"/>
<protein>
    <submittedName>
        <fullName evidence="2">Uncharacterized protein</fullName>
    </submittedName>
</protein>
<dbReference type="RefSeq" id="WP_148972125.1">
    <property type="nucleotide sequence ID" value="NZ_CP043314.1"/>
</dbReference>
<sequence>MYFFALVLLFFKNILFFITNFLYDGNLINIKEIECQIEQYKTQYRNLLEKNATMKKILQISTSENANDDFFVAELKTPLTMNGNVVIQLKSNRLSSEKDLENALLIHNGRLVGFYNKGLCIPITKKNVSIPAVDEYGNKFILQGNITNLKIIKSEKEHKLKENSNIYLAHNDYKNILIGNYNSKNIVNVNRDWHKIQFVWVGKQNQANIEKHDNQANKVNNK</sequence>
<reference evidence="2 3" key="1">
    <citation type="submission" date="2019-08" db="EMBL/GenBank/DDBJ databases">
        <title>Highly reduced genomes of protist endosymbionts show evolutionary convergence.</title>
        <authorList>
            <person name="George E."/>
            <person name="Husnik F."/>
            <person name="Tashyreva D."/>
            <person name="Prokopchuk G."/>
            <person name="Horak A."/>
            <person name="Kwong W.K."/>
            <person name="Lukes J."/>
            <person name="Keeling P.J."/>
        </authorList>
    </citation>
    <scope>NUCLEOTIDE SEQUENCE [LARGE SCALE GENOMIC DNA]</scope>
    <source>
        <strain evidence="2">1604HC</strain>
    </source>
</reference>
<gene>
    <name evidence="2" type="ORF">FZC36_00945</name>
</gene>
<evidence type="ECO:0000313" key="3">
    <source>
        <dbReference type="Proteomes" id="UP000324924"/>
    </source>
</evidence>
<proteinExistence type="predicted"/>
<evidence type="ECO:0000313" key="2">
    <source>
        <dbReference type="EMBL" id="QEK39002.1"/>
    </source>
</evidence>
<organism evidence="2 3">
    <name type="scientific">Candidatus Nesciobacter abundans</name>
    <dbReference type="NCBI Taxonomy" id="2601668"/>
    <lineage>
        <taxon>Bacteria</taxon>
        <taxon>Pseudomonadati</taxon>
        <taxon>Pseudomonadota</taxon>
        <taxon>Alphaproteobacteria</taxon>
        <taxon>Holosporales</taxon>
        <taxon>Holosporaceae</taxon>
        <taxon>Candidatus Nesciobacter</taxon>
    </lineage>
</organism>